<accession>A0A559JSP0</accession>
<dbReference type="Proteomes" id="UP000317036">
    <property type="component" value="Unassembled WGS sequence"/>
</dbReference>
<organism evidence="2 3">
    <name type="scientific">Paenibacillus cremeus</name>
    <dbReference type="NCBI Taxonomy" id="2163881"/>
    <lineage>
        <taxon>Bacteria</taxon>
        <taxon>Bacillati</taxon>
        <taxon>Bacillota</taxon>
        <taxon>Bacilli</taxon>
        <taxon>Bacillales</taxon>
        <taxon>Paenibacillaceae</taxon>
        <taxon>Paenibacillus</taxon>
    </lineage>
</organism>
<gene>
    <name evidence="2" type="ORF">FPZ49_31435</name>
</gene>
<dbReference type="Pfam" id="PF13619">
    <property type="entry name" value="KTSC"/>
    <property type="match status" value="1"/>
</dbReference>
<proteinExistence type="predicted"/>
<comment type="caution">
    <text evidence="2">The sequence shown here is derived from an EMBL/GenBank/DDBJ whole genome shotgun (WGS) entry which is preliminary data.</text>
</comment>
<sequence>MQMIPVSSVNIHSIGYDRTLYKLYIRFHTGATYIYLEVPSHVHAELMNAGSKGGYYADFIKERYRLCTMSF</sequence>
<dbReference type="EMBL" id="VNJI01000064">
    <property type="protein sequence ID" value="TVY02904.1"/>
    <property type="molecule type" value="Genomic_DNA"/>
</dbReference>
<dbReference type="InterPro" id="IPR025309">
    <property type="entry name" value="KTSC_dom"/>
</dbReference>
<evidence type="ECO:0000259" key="1">
    <source>
        <dbReference type="Pfam" id="PF13619"/>
    </source>
</evidence>
<dbReference type="OrthoDB" id="8450910at2"/>
<reference evidence="2 3" key="1">
    <citation type="submission" date="2019-07" db="EMBL/GenBank/DDBJ databases">
        <authorList>
            <person name="Kim J."/>
        </authorList>
    </citation>
    <scope>NUCLEOTIDE SEQUENCE [LARGE SCALE GENOMIC DNA]</scope>
    <source>
        <strain evidence="2 3">JC52</strain>
    </source>
</reference>
<feature type="domain" description="KTSC" evidence="1">
    <location>
        <begin position="7"/>
        <end position="64"/>
    </location>
</feature>
<name>A0A559JSP0_9BACL</name>
<dbReference type="AlphaFoldDB" id="A0A559JSP0"/>
<evidence type="ECO:0000313" key="2">
    <source>
        <dbReference type="EMBL" id="TVY02904.1"/>
    </source>
</evidence>
<keyword evidence="3" id="KW-1185">Reference proteome</keyword>
<protein>
    <submittedName>
        <fullName evidence="2">KTSC domain-containing protein</fullName>
    </submittedName>
</protein>
<evidence type="ECO:0000313" key="3">
    <source>
        <dbReference type="Proteomes" id="UP000317036"/>
    </source>
</evidence>